<feature type="compositionally biased region" description="Polar residues" evidence="2">
    <location>
        <begin position="384"/>
        <end position="395"/>
    </location>
</feature>
<evidence type="ECO:0000313" key="5">
    <source>
        <dbReference type="Proteomes" id="UP001195483"/>
    </source>
</evidence>
<keyword evidence="1" id="KW-0175">Coiled coil</keyword>
<dbReference type="InterPro" id="IPR011029">
    <property type="entry name" value="DEATH-like_dom_sf"/>
</dbReference>
<sequence length="406" mass="46760">MDKLDQKKITRNLTFIKDRIGVDINAFVDRLIEKDVFEINVKEDIESAQPPTLQAKTDIFIRKLLRSGPTSFKAFRDILVEKGNLDVVDKMDEIGAEDAAADDESVLYKRSGTFVIRESERLDGASGVVETGNIESETSQDQLMASLLVRLQEQTKRELRDEFERKRQQDKETLDKRLALDKQEHEETMVLLKSRLEQIAKVSEDYEKLKMTQKGLREQLNRQRDQVMNLKQENKTLTKEMTILEGVKDENKSLSDENENLKIENTELKIEIQKLERQLTDKENELSDLKSYIEKQYSMLSLKLSDHKQEWKGERENLEYGLNKQQKMLTDIAQAIQAINKKMEKESPPEPAMNNLSQALLISRPSTNGQPAGLAQTKPFIPGTKSTPRSSNNKFLKSGVYNPRKK</sequence>
<dbReference type="PROSITE" id="PS50209">
    <property type="entry name" value="CARD"/>
    <property type="match status" value="1"/>
</dbReference>
<evidence type="ECO:0000259" key="3">
    <source>
        <dbReference type="PROSITE" id="PS50209"/>
    </source>
</evidence>
<proteinExistence type="predicted"/>
<evidence type="ECO:0000256" key="1">
    <source>
        <dbReference type="SAM" id="Coils"/>
    </source>
</evidence>
<dbReference type="SUPFAM" id="SSF47986">
    <property type="entry name" value="DEATH domain"/>
    <property type="match status" value="1"/>
</dbReference>
<dbReference type="Proteomes" id="UP001195483">
    <property type="component" value="Unassembled WGS sequence"/>
</dbReference>
<dbReference type="AlphaFoldDB" id="A0AAE0SCF7"/>
<comment type="caution">
    <text evidence="4">The sequence shown here is derived from an EMBL/GenBank/DDBJ whole genome shotgun (WGS) entry which is preliminary data.</text>
</comment>
<feature type="coiled-coil region" evidence="1">
    <location>
        <begin position="199"/>
        <end position="292"/>
    </location>
</feature>
<evidence type="ECO:0000256" key="2">
    <source>
        <dbReference type="SAM" id="MobiDB-lite"/>
    </source>
</evidence>
<dbReference type="GO" id="GO:0042981">
    <property type="term" value="P:regulation of apoptotic process"/>
    <property type="evidence" value="ECO:0007669"/>
    <property type="project" value="InterPro"/>
</dbReference>
<dbReference type="Gene3D" id="1.10.533.10">
    <property type="entry name" value="Death Domain, Fas"/>
    <property type="match status" value="1"/>
</dbReference>
<protein>
    <recommendedName>
        <fullName evidence="3">CARD domain-containing protein</fullName>
    </recommendedName>
</protein>
<gene>
    <name evidence="4" type="ORF">CHS0354_030615</name>
</gene>
<dbReference type="InterPro" id="IPR001315">
    <property type="entry name" value="CARD"/>
</dbReference>
<reference evidence="4" key="1">
    <citation type="journal article" date="2021" name="Genome Biol. Evol.">
        <title>A High-Quality Reference Genome for a Parasitic Bivalve with Doubly Uniparental Inheritance (Bivalvia: Unionida).</title>
        <authorList>
            <person name="Smith C.H."/>
        </authorList>
    </citation>
    <scope>NUCLEOTIDE SEQUENCE</scope>
    <source>
        <strain evidence="4">CHS0354</strain>
    </source>
</reference>
<keyword evidence="5" id="KW-1185">Reference proteome</keyword>
<feature type="domain" description="CARD" evidence="3">
    <location>
        <begin position="1"/>
        <end position="81"/>
    </location>
</feature>
<name>A0AAE0SCF7_9BIVA</name>
<reference evidence="4" key="2">
    <citation type="journal article" date="2021" name="Genome Biol. Evol.">
        <title>Developing a high-quality reference genome for a parasitic bivalve with doubly uniparental inheritance (Bivalvia: Unionida).</title>
        <authorList>
            <person name="Smith C.H."/>
        </authorList>
    </citation>
    <scope>NUCLEOTIDE SEQUENCE</scope>
    <source>
        <strain evidence="4">CHS0354</strain>
        <tissue evidence="4">Mantle</tissue>
    </source>
</reference>
<dbReference type="CDD" id="cd01671">
    <property type="entry name" value="CARD"/>
    <property type="match status" value="1"/>
</dbReference>
<dbReference type="EMBL" id="JAEAOA010001816">
    <property type="protein sequence ID" value="KAK3589492.1"/>
    <property type="molecule type" value="Genomic_DNA"/>
</dbReference>
<reference evidence="4" key="3">
    <citation type="submission" date="2023-05" db="EMBL/GenBank/DDBJ databases">
        <authorList>
            <person name="Smith C.H."/>
        </authorList>
    </citation>
    <scope>NUCLEOTIDE SEQUENCE</scope>
    <source>
        <strain evidence="4">CHS0354</strain>
        <tissue evidence="4">Mantle</tissue>
    </source>
</reference>
<organism evidence="4 5">
    <name type="scientific">Potamilus streckersoni</name>
    <dbReference type="NCBI Taxonomy" id="2493646"/>
    <lineage>
        <taxon>Eukaryota</taxon>
        <taxon>Metazoa</taxon>
        <taxon>Spiralia</taxon>
        <taxon>Lophotrochozoa</taxon>
        <taxon>Mollusca</taxon>
        <taxon>Bivalvia</taxon>
        <taxon>Autobranchia</taxon>
        <taxon>Heteroconchia</taxon>
        <taxon>Palaeoheterodonta</taxon>
        <taxon>Unionida</taxon>
        <taxon>Unionoidea</taxon>
        <taxon>Unionidae</taxon>
        <taxon>Ambleminae</taxon>
        <taxon>Lampsilini</taxon>
        <taxon>Potamilus</taxon>
    </lineage>
</organism>
<feature type="region of interest" description="Disordered" evidence="2">
    <location>
        <begin position="364"/>
        <end position="406"/>
    </location>
</feature>
<accession>A0AAE0SCF7</accession>
<evidence type="ECO:0000313" key="4">
    <source>
        <dbReference type="EMBL" id="KAK3589492.1"/>
    </source>
</evidence>